<dbReference type="GO" id="GO:0007155">
    <property type="term" value="P:cell adhesion"/>
    <property type="evidence" value="ECO:0007669"/>
    <property type="project" value="TreeGrafter"/>
</dbReference>
<dbReference type="Gene3D" id="2.20.100.10">
    <property type="entry name" value="Thrombospondin type-1 (TSP1) repeat"/>
    <property type="match status" value="10"/>
</dbReference>
<reference evidence="9 10" key="1">
    <citation type="submission" date="2016-10" db="EMBL/GenBank/DDBJ databases">
        <title>Reductive evolution of mitochondrial metabolism and differential evolution of invasion-related proteins in Cryptosporidium.</title>
        <authorList>
            <person name="Liu S."/>
            <person name="Roellig D.M."/>
            <person name="Guo Y."/>
            <person name="Li N."/>
            <person name="Frace M.A."/>
            <person name="Tang K."/>
            <person name="Zhang L."/>
            <person name="Feng Y."/>
            <person name="Xiao L."/>
        </authorList>
    </citation>
    <scope>NUCLEOTIDE SEQUENCE [LARGE SCALE GENOMIC DNA]</scope>
    <source>
        <strain evidence="9">39726</strain>
    </source>
</reference>
<dbReference type="EMBL" id="LRBP01000001">
    <property type="protein sequence ID" value="OII75588.1"/>
    <property type="molecule type" value="Genomic_DNA"/>
</dbReference>
<feature type="compositionally biased region" description="Basic and acidic residues" evidence="5">
    <location>
        <begin position="3683"/>
        <end position="3695"/>
    </location>
</feature>
<dbReference type="GeneID" id="39978900"/>
<dbReference type="GO" id="GO:0031012">
    <property type="term" value="C:extracellular matrix"/>
    <property type="evidence" value="ECO:0007669"/>
    <property type="project" value="TreeGrafter"/>
</dbReference>
<feature type="region of interest" description="Disordered" evidence="5">
    <location>
        <begin position="3665"/>
        <end position="3695"/>
    </location>
</feature>
<dbReference type="PROSITE" id="PS00198">
    <property type="entry name" value="4FE4S_FER_1"/>
    <property type="match status" value="2"/>
</dbReference>
<feature type="region of interest" description="Disordered" evidence="5">
    <location>
        <begin position="1719"/>
        <end position="1753"/>
    </location>
</feature>
<feature type="transmembrane region" description="Helical" evidence="6">
    <location>
        <begin position="3773"/>
        <end position="3797"/>
    </location>
</feature>
<evidence type="ECO:0000259" key="8">
    <source>
        <dbReference type="PROSITE" id="PS50258"/>
    </source>
</evidence>
<dbReference type="PANTHER" id="PTHR11311">
    <property type="entry name" value="SPONDIN"/>
    <property type="match status" value="1"/>
</dbReference>
<dbReference type="SMART" id="SM00209">
    <property type="entry name" value="TSP1"/>
    <property type="match status" value="11"/>
</dbReference>
<dbReference type="Gene3D" id="4.10.470.20">
    <property type="match status" value="3"/>
</dbReference>
<feature type="compositionally biased region" description="Basic and acidic residues" evidence="5">
    <location>
        <begin position="1821"/>
        <end position="1833"/>
    </location>
</feature>
<dbReference type="InterPro" id="IPR044004">
    <property type="entry name" value="TSP1_spondin_dom"/>
</dbReference>
<dbReference type="InterPro" id="IPR000884">
    <property type="entry name" value="TSP1_rpt"/>
</dbReference>
<feature type="domain" description="LNR" evidence="8">
    <location>
        <begin position="1908"/>
        <end position="1944"/>
    </location>
</feature>
<dbReference type="Pfam" id="PF00066">
    <property type="entry name" value="Notch"/>
    <property type="match status" value="6"/>
</dbReference>
<keyword evidence="4" id="KW-0325">Glycoprotein</keyword>
<evidence type="ECO:0000313" key="10">
    <source>
        <dbReference type="Proteomes" id="UP000186176"/>
    </source>
</evidence>
<feature type="region of interest" description="Disordered" evidence="5">
    <location>
        <begin position="2819"/>
        <end position="2856"/>
    </location>
</feature>
<feature type="domain" description="LNR" evidence="8">
    <location>
        <begin position="100"/>
        <end position="130"/>
    </location>
</feature>
<dbReference type="InterPro" id="IPR017900">
    <property type="entry name" value="4Fe4S_Fe_S_CS"/>
</dbReference>
<dbReference type="RefSeq" id="XP_028876595.1">
    <property type="nucleotide sequence ID" value="XM_029019121.1"/>
</dbReference>
<feature type="region of interest" description="Disordered" evidence="5">
    <location>
        <begin position="1563"/>
        <end position="1603"/>
    </location>
</feature>
<feature type="region of interest" description="Disordered" evidence="5">
    <location>
        <begin position="2458"/>
        <end position="2500"/>
    </location>
</feature>
<evidence type="ECO:0000256" key="2">
    <source>
        <dbReference type="ARBA" id="ARBA00022737"/>
    </source>
</evidence>
<evidence type="ECO:0000256" key="3">
    <source>
        <dbReference type="ARBA" id="ARBA00023157"/>
    </source>
</evidence>
<feature type="compositionally biased region" description="Basic and acidic residues" evidence="5">
    <location>
        <begin position="2469"/>
        <end position="2485"/>
    </location>
</feature>
<feature type="signal peptide" evidence="7">
    <location>
        <begin position="1"/>
        <end position="23"/>
    </location>
</feature>
<dbReference type="VEuPathDB" id="CryptoDB:cubi_02109"/>
<evidence type="ECO:0000256" key="4">
    <source>
        <dbReference type="ARBA" id="ARBA00023180"/>
    </source>
</evidence>
<proteinExistence type="predicted"/>
<keyword evidence="2" id="KW-0677">Repeat</keyword>
<feature type="domain" description="LNR" evidence="8">
    <location>
        <begin position="1527"/>
        <end position="1562"/>
    </location>
</feature>
<dbReference type="SUPFAM" id="SSF82895">
    <property type="entry name" value="TSP-1 type 1 repeat"/>
    <property type="match status" value="8"/>
</dbReference>
<dbReference type="Gene3D" id="3.30.300.320">
    <property type="match status" value="2"/>
</dbReference>
<dbReference type="PROSITE" id="PS50092">
    <property type="entry name" value="TSP1"/>
    <property type="match status" value="10"/>
</dbReference>
<accession>A0A1J4MRG9</accession>
<dbReference type="PANTHER" id="PTHR11311:SF15">
    <property type="entry name" value="SPONDIN-2"/>
    <property type="match status" value="1"/>
</dbReference>
<feature type="domain" description="LNR" evidence="8">
    <location>
        <begin position="1680"/>
        <end position="1723"/>
    </location>
</feature>
<dbReference type="InterPro" id="IPR000800">
    <property type="entry name" value="Notch_dom"/>
</dbReference>
<feature type="region of interest" description="Disordered" evidence="5">
    <location>
        <begin position="2928"/>
        <end position="2964"/>
    </location>
</feature>
<feature type="region of interest" description="Disordered" evidence="5">
    <location>
        <begin position="1821"/>
        <end position="1843"/>
    </location>
</feature>
<dbReference type="SMART" id="SM00004">
    <property type="entry name" value="NL"/>
    <property type="match status" value="6"/>
</dbReference>
<name>A0A1J4MRG9_9CRYT</name>
<dbReference type="Pfam" id="PF00090">
    <property type="entry name" value="TSP_1"/>
    <property type="match status" value="4"/>
</dbReference>
<feature type="compositionally biased region" description="Basic and acidic residues" evidence="5">
    <location>
        <begin position="1565"/>
        <end position="1603"/>
    </location>
</feature>
<feature type="chain" id="PRO_5012000824" description="LNR domain-containing protein" evidence="7">
    <location>
        <begin position="24"/>
        <end position="3884"/>
    </location>
</feature>
<dbReference type="PROSITE" id="PS50258">
    <property type="entry name" value="LNR"/>
    <property type="match status" value="5"/>
</dbReference>
<keyword evidence="6" id="KW-0472">Membrane</keyword>
<dbReference type="Proteomes" id="UP000186176">
    <property type="component" value="Unassembled WGS sequence"/>
</dbReference>
<dbReference type="Pfam" id="PF19028">
    <property type="entry name" value="TSP1_spondin"/>
    <property type="match status" value="5"/>
</dbReference>
<dbReference type="InterPro" id="IPR036383">
    <property type="entry name" value="TSP1_rpt_sf"/>
</dbReference>
<gene>
    <name evidence="9" type="ORF">cubi_02109</name>
</gene>
<dbReference type="OrthoDB" id="446173at2759"/>
<comment type="caution">
    <text evidence="9">The sequence shown here is derived from an EMBL/GenBank/DDBJ whole genome shotgun (WGS) entry which is preliminary data.</text>
</comment>
<evidence type="ECO:0000256" key="7">
    <source>
        <dbReference type="SAM" id="SignalP"/>
    </source>
</evidence>
<feature type="compositionally biased region" description="Low complexity" evidence="5">
    <location>
        <begin position="1738"/>
        <end position="1753"/>
    </location>
</feature>
<organism evidence="9 10">
    <name type="scientific">Cryptosporidium ubiquitum</name>
    <dbReference type="NCBI Taxonomy" id="857276"/>
    <lineage>
        <taxon>Eukaryota</taxon>
        <taxon>Sar</taxon>
        <taxon>Alveolata</taxon>
        <taxon>Apicomplexa</taxon>
        <taxon>Conoidasida</taxon>
        <taxon>Coccidia</taxon>
        <taxon>Eucoccidiorida</taxon>
        <taxon>Eimeriorina</taxon>
        <taxon>Cryptosporidiidae</taxon>
        <taxon>Cryptosporidium</taxon>
    </lineage>
</organism>
<sequence length="3884" mass="432586">MNKIKLLIYILKIFQVLLEIIEGAVKKVPIVSSSGLVCEDNPSVAESGYSCSFLARRFGGFLGCEKLLKDLAQDSLPPGIPGSTRVVDACPNSCNKCRECSPGCALWFIGNGVCDPECDNLSCQFDGGDCWKVDCKLSAWSSWSTCSVTCGPGGRVTRTRQIVVSPRNGGESCGALKAEETGCNSHIPCPLSCTVSEWGSWSRCSSTCGIGHQMRERSVIKAPKDQNLFQCPETRQIRECIQDTCSSNCTLGDFKFKSAVSGTPCLMEQGCVERREILYPPFKPELGNFTCIMEERPSDCSGLHLNCPGLCSFSEWSGWSLCSYYKNEGLGFEGEVSKYKLLKKRRRIARKRMRDAKCEDELEFKECDESERQGVEALVRCNMGDWSSWSSCSTSCGLGSRLRARWLLSEPENEEVLSENLINTESVCGPLFQTKACNDRSCLTEVCKVSDWTQWSPCSSKTCNSPGLSKRHRSIISLPRKGDCPVLEESRDCLGVCDHSVSVSKSNCMFGDWSSWSSCQDDCYTKYNNKGTTERSEKERPKRYRHKMIIFNPKDKDCSKENDYIEVKDCEGGCESANVEICQVTQWGSWSSCSANCDGGSRRRIRERVNSGRGIVKAGSRPLTRGISSSCPSLLEVEKCNTHPCEYSCELSPWYSKTRKSIGTQDRRGSRGDGVVDEENNEDLVISDCSTKCGIGYIERSRKILSGGFVISSNEEQNQYTSKVCGPLKDTIKCVRISEGCNVDCQVGEWSSWSVCSTSCGEGFQSRSRELLVPSLGKKCELATEELRECFEGPCPSSCRVSPWSEWTTCLGGCDEKPYKRRERKILEPPASGQSCPVLEETLDANEECPRSEKCPSDCKVGEWSSWSECDAKCGIGVEKRVRKVLRRESKGGAPCPNLEDLRPCSREACKSDCVLGEWGDWGVCSKSCGGGSRSRVREVISQPSQGKECDFLKDFEPCNEFQCIATRDCEVGQWSVWSPCSASCGGGVKRRQREIQVPATGGGRCEFELNQKVGCNGFKCPGEPCIDRPEAQEVVPCSILKAMFGCQKRLIDVAKSNGVPYPDDRPPEARIMDGCPATCGMCSECAPGCQLRDVGNLNCDPACNNVACRFDDGDCEKNSSHKASCILPKLSEAFLFLSKREYQGKKSGNDFLEIGASSQSTIESQNTVKDSSDNSLIVLENNTSQFGLNNLSGMVEDGFTGNQVQSQEMEFSHEEYNERHGTDGSNTIREYKKGDIVYIRCDQGKRFRKYTAIPYFKYQCKESGFIQLIEPKGTPLLYVDGDGIPRIPTCEEDECPYLMVQEAPQMIGTVNTLYKRDLKHSYTYIMYRDIGEPIFITGDHQRIILGPVGTLYLISIDSFYPEFGDPSFEKYRLWSLVDISQQKIIQEFVELRLVCVKDPNSLNSNVMSSNSSTDSEIVKASFNRPLRFLSQVSSSRSNLGSQVVNYKAHVETENYGRSLQEKPYTYVMGKKRFCEDQPEVKEQGILCETLSMMCDINIPNPQNYGLPENSFVWQVCPSTCDKCGECSPGCPEWFKGNTVCDKACNNQACNFDDGDCEGVINGQDEEKHSEDNKLDERNRNDGKDHTEYNDYDQKNTNKDNKDSIDLQNNVVIPEGAITYFAGKFRNCTDIPELIDSLASCKALKQTCHLKLPLSASSLEAGLSHSSTISQVCPKTCGICEECAPGCPKWFINNGYCDVSCQNPECQFDGGDCSDENITSKPKLPIKNPNDSKNSPISTSNQYTNSSSNKNNNSEKSCIDHPIIFEVFKRSCEELKTSFGCSITLEKIFQSRDQLPDKIKPGTKLRDLCKLTCKNCSNRKDENRNSNNGRREQTGSNLENKAERPYTIVFNERRYCEDQPEVAKKGISCKNLSSMCNASIPGAKTYGLPDGTPIWRVCPSTCNKCGECSPGCPEWFKGNTVCDKACNNQACNFDDGDCKGVRNEEDEEKKILNKDDDISNSEKEYEIDSRGKIINGKNSDRDNKDKESDLDRKFFSMLKEKGQKCRDDPQVEELSGFSCEQITSIFDCSTLLKDLPGSSIPDDVPKDTLLKHACAESCGLCEAFSNDKKSTGKEREEKEHQENKICKDDVYISFVTGRCRDIMNFSINISEVCNESLSERTVLRDNRKSSTFSMNRKVYEHCPKSCGRCRSECEDDSKLLPGECRIAIETASIQGYGCDMPLLQVSFSLAERFGDEKEYLLLSDVCARSCNYCSQSQGLGTDSLLDNRSSESFCSIKSTKNWGNGYLLELKPSNTKDEGSGPKTGVFPENMEKKEDVRSLLGGSKLIVSCNSGYSSSDKQDSVEAICDIKSSVYILPETFKCEEPHVEVMQVELEINEASDFDFTAVSSIYTALYSTLPVYQPNGLRIEAISTTRFENILGDGQQTIKCEDQNHQLKSFGINCSMLKPFCSKTLEELAKQFNRSIPDGVSADIKVSIACPITCDNCKEFLEVLNNLRNEENEEQDQDDEEKRDSERVETQVDNAERRRKSQKKDQGGISEEILGRRNSDLGSLYVLFNVGFFLSSSRGRESSFEAALKDRAISKRFVTTLKTQFASRGIRLAPKEFDIRSWDSQQAIVSNSKLASEDTADRKMKSRFKRHRMIRILKSDWDKFYSGQKGVGMDEEARNLFYTSGISMPFIRSSRFGTKEAVFLKRPLKYLQNAYLKCGGKGIFSNSPISMSSSTNQFSYSVKNRNSGYVEQDNSCCGLPQDFRTILISEGCGSLIYDRIPDKIQMDLFCRGTSLARNSCFLRLQEVINRYKNRRGTLCNTVEFAQQLLDSWCYMSPSNNTSKSLEKENGTESSETDLDYQVGLISNSNSESISDSGSGLELNQSYNSGGKKESQSRGLSRGNNSKKETNGDYCFSSIKETISVGMDSQEFVSATFDTFKSRCHPDSCFRNHLRYFDAITQLHTAWGYPLPSSPLKKSDFGTGTSSSISGNKSTSFSRSNTGNIETEGVTGSSTNSNTYSNLEVLLEESNEGWLDLLCTSTSTGTHCQESLSILLERNPIKSKTLLLNPCHSKCFMIVAGRIGSSLQRFGQLASDPQSESLGLLLRHYSRHFCVKNSKGQSCGPLLFAGASFALEASLSHKQNMAKEAQADKIKNTNISKENRSSVSGFGLENQKLREEEINNSDEDWNRNLEKKPYLVGGMDRDGSMIGFQTHKLENYCNSGCFSYYVGDGMCDLQCFNEACSWDKGDCQSSSMYPEIYQPLEDLFKGCLAGSSSKTGGVKQGGTCSTTCRARYSILAETLGCCTSVAVDLYQSLTQLLDEQPQGGFLKPGESFSSSLNSMWSISRLEQMCGMSLDRTCSDGLPRILTRMTLALDHPDSGLAEDPQTPLAVSKVVSRSLGILDSDITKVFFTNNTPYSQTNPKDFKFLVDIVIDTGSTELIDLDDKLLLEGQIDKLQRRWGLEFCYELGDSHGEECRVRLVEVVSEPTSSLGISNSTAPALPWMNSIGFSYLNKDLPSEPCSMNHQYLQDASRYKLISISGQSSSSGAGYTSSPGYGVTNNHKSMSHGSKFSISCSNNHYSPSSGRSPDTLTCNNGRWETSSGLRCNRKCLSFSELPTGLKFKENSGVFGSKKEQDQMVNHGFKVQVECFSDDYRSTSAIIEDTIQCMDGVWTAPVLECRKSCTNLSSKSLGSSSTVVGREYRHNDQRMVFCSDDHYLSPKSGKSVIPSRSRSSKDKKETKKKDQLVNESNSLILEEELHISKSYKGISTLDEAIGRGYYLLTCNNGTWESEPLICVKGTLTDYSKIKKGIEVTMTHIFSIKTLIACLVIISTIFIIIIGIWLAWIFRYRRQTEIHDMDQFERVENARRVLLQLSGVGYTENISYDQTTENSNINLQGQNEFSNRISSPPSSSWESLNNLIDQGNCRNLTQKAT</sequence>
<keyword evidence="1 7" id="KW-0732">Signal</keyword>
<dbReference type="InterPro" id="IPR051418">
    <property type="entry name" value="Spondin/Thrombospondin_T1"/>
</dbReference>
<feature type="compositionally biased region" description="Low complexity" evidence="5">
    <location>
        <begin position="2819"/>
        <end position="2830"/>
    </location>
</feature>
<evidence type="ECO:0000256" key="1">
    <source>
        <dbReference type="ARBA" id="ARBA00022729"/>
    </source>
</evidence>
<keyword evidence="3" id="KW-1015">Disulfide bond</keyword>
<evidence type="ECO:0000256" key="5">
    <source>
        <dbReference type="SAM" id="MobiDB-lite"/>
    </source>
</evidence>
<evidence type="ECO:0000256" key="6">
    <source>
        <dbReference type="SAM" id="Phobius"/>
    </source>
</evidence>
<keyword evidence="10" id="KW-1185">Reference proteome</keyword>
<keyword evidence="6" id="KW-0812">Transmembrane</keyword>
<keyword evidence="6" id="KW-1133">Transmembrane helix</keyword>
<feature type="compositionally biased region" description="Low complexity" evidence="5">
    <location>
        <begin position="2929"/>
        <end position="2946"/>
    </location>
</feature>
<evidence type="ECO:0000313" key="9">
    <source>
        <dbReference type="EMBL" id="OII75588.1"/>
    </source>
</evidence>
<feature type="domain" description="LNR" evidence="8">
    <location>
        <begin position="3169"/>
        <end position="3206"/>
    </location>
</feature>
<protein>
    <recommendedName>
        <fullName evidence="8">LNR domain-containing protein</fullName>
    </recommendedName>
</protein>